<name>A0A927R6H6_9ACTN</name>
<dbReference type="InterPro" id="IPR012551">
    <property type="entry name" value="DUF1707_SHOCT-like"/>
</dbReference>
<dbReference type="RefSeq" id="WP_192748978.1">
    <property type="nucleotide sequence ID" value="NZ_BAABJL010000169.1"/>
</dbReference>
<evidence type="ECO:0000313" key="3">
    <source>
        <dbReference type="Proteomes" id="UP000638648"/>
    </source>
</evidence>
<proteinExistence type="predicted"/>
<keyword evidence="3" id="KW-1185">Reference proteome</keyword>
<accession>A0A927R6H6</accession>
<dbReference type="PANTHER" id="PTHR40763:SF5">
    <property type="entry name" value="MEMBRANE PROTEIN"/>
    <property type="match status" value="1"/>
</dbReference>
<dbReference type="PANTHER" id="PTHR40763">
    <property type="entry name" value="MEMBRANE PROTEIN-RELATED"/>
    <property type="match status" value="1"/>
</dbReference>
<dbReference type="AlphaFoldDB" id="A0A927R6H6"/>
<comment type="caution">
    <text evidence="2">The sequence shown here is derived from an EMBL/GenBank/DDBJ whole genome shotgun (WGS) entry which is preliminary data.</text>
</comment>
<evidence type="ECO:0000313" key="2">
    <source>
        <dbReference type="EMBL" id="MBE1604442.1"/>
    </source>
</evidence>
<dbReference type="Proteomes" id="UP000638648">
    <property type="component" value="Unassembled WGS sequence"/>
</dbReference>
<feature type="domain" description="DUF1707" evidence="1">
    <location>
        <begin position="7"/>
        <end position="57"/>
    </location>
</feature>
<protein>
    <recommendedName>
        <fullName evidence="1">DUF1707 domain-containing protein</fullName>
    </recommendedName>
</protein>
<evidence type="ECO:0000259" key="1">
    <source>
        <dbReference type="Pfam" id="PF08044"/>
    </source>
</evidence>
<organism evidence="2 3">
    <name type="scientific">Actinopolymorpha pittospori</name>
    <dbReference type="NCBI Taxonomy" id="648752"/>
    <lineage>
        <taxon>Bacteria</taxon>
        <taxon>Bacillati</taxon>
        <taxon>Actinomycetota</taxon>
        <taxon>Actinomycetes</taxon>
        <taxon>Propionibacteriales</taxon>
        <taxon>Actinopolymorphaceae</taxon>
        <taxon>Actinopolymorpha</taxon>
    </lineage>
</organism>
<sequence length="175" mass="18965">MTDPTARAAHADRDAVIELLRVAAGEGRIDLAELDERLERAHAAKTYGELDGLVADLAGAGRTAEEQHMVLRSPSGIRQAGRWTVPRRITAHAHSGGIRLDFSEAVCLHREVALEARADYGAIVLTVPRGWSVVVEEASTIRFKNQADAPADPGAPTLRIVAESPYSPIKIRHPR</sequence>
<reference evidence="2" key="1">
    <citation type="submission" date="2020-10" db="EMBL/GenBank/DDBJ databases">
        <title>Sequencing the genomes of 1000 actinobacteria strains.</title>
        <authorList>
            <person name="Klenk H.-P."/>
        </authorList>
    </citation>
    <scope>NUCLEOTIDE SEQUENCE</scope>
    <source>
        <strain evidence="2">DSM 45354</strain>
    </source>
</reference>
<gene>
    <name evidence="2" type="ORF">HEB94_001290</name>
</gene>
<dbReference type="Pfam" id="PF08044">
    <property type="entry name" value="DUF1707"/>
    <property type="match status" value="1"/>
</dbReference>
<dbReference type="EMBL" id="JADBEM010000001">
    <property type="protein sequence ID" value="MBE1604442.1"/>
    <property type="molecule type" value="Genomic_DNA"/>
</dbReference>